<evidence type="ECO:0000313" key="9">
    <source>
        <dbReference type="Proteomes" id="UP000006639"/>
    </source>
</evidence>
<dbReference type="GO" id="GO:0022857">
    <property type="term" value="F:transmembrane transporter activity"/>
    <property type="evidence" value="ECO:0007669"/>
    <property type="project" value="InterPro"/>
</dbReference>
<feature type="transmembrane region" description="Helical" evidence="6">
    <location>
        <begin position="36"/>
        <end position="54"/>
    </location>
</feature>
<dbReference type="HOGENOM" id="CLU_001265_62_2_5"/>
<feature type="transmembrane region" description="Helical" evidence="6">
    <location>
        <begin position="238"/>
        <end position="258"/>
    </location>
</feature>
<feature type="transmembrane region" description="Helical" evidence="6">
    <location>
        <begin position="145"/>
        <end position="169"/>
    </location>
</feature>
<feature type="transmembrane region" description="Helical" evidence="6">
    <location>
        <begin position="86"/>
        <end position="104"/>
    </location>
</feature>
<dbReference type="Gene3D" id="1.20.1250.20">
    <property type="entry name" value="MFS general substrate transporter like domains"/>
    <property type="match status" value="2"/>
</dbReference>
<dbReference type="RefSeq" id="WP_013951096.1">
    <property type="nucleotide sequence ID" value="NC_015722.1"/>
</dbReference>
<feature type="transmembrane region" description="Helical" evidence="6">
    <location>
        <begin position="190"/>
        <end position="210"/>
    </location>
</feature>
<evidence type="ECO:0000256" key="3">
    <source>
        <dbReference type="ARBA" id="ARBA00022692"/>
    </source>
</evidence>
<dbReference type="InterPro" id="IPR020846">
    <property type="entry name" value="MFS_dom"/>
</dbReference>
<evidence type="ECO:0000256" key="2">
    <source>
        <dbReference type="ARBA" id="ARBA00022475"/>
    </source>
</evidence>
<dbReference type="EMBL" id="CP002130">
    <property type="protein sequence ID" value="AEI88886.1"/>
    <property type="molecule type" value="Genomic_DNA"/>
</dbReference>
<keyword evidence="5 6" id="KW-0472">Membrane</keyword>
<protein>
    <recommendedName>
        <fullName evidence="7">Major facilitator superfamily (MFS) profile domain-containing protein</fullName>
    </recommendedName>
</protein>
<proteinExistence type="predicted"/>
<dbReference type="AlphaFoldDB" id="F7XW37"/>
<evidence type="ECO:0000313" key="8">
    <source>
        <dbReference type="EMBL" id="AEI88886.1"/>
    </source>
</evidence>
<dbReference type="STRING" id="696127.midi_00586"/>
<feature type="transmembrane region" description="Helical" evidence="6">
    <location>
        <begin position="321"/>
        <end position="347"/>
    </location>
</feature>
<sequence>MFYAYQYILRVLPNIGMPNIINDFNINVTQIGLFSGIYYIGYTLMHIPIGLLIDRFSIKKVIPICVLLTSVGLLPLLYSSLFLNAVLGRLLLGIASSASVLGIFKVVKTGFGEAKFTSLVGMSVTIGLLGAMYGGRPIDYLVSVYGWKTVINAFVIIGVAFSILLYFVLPKTSGEDKQYHFSIREMWQDVKSIFCNSRVVVLSFIAGLMVGPLEGFADAWGTLFFESFYGFDRGHASILPSIIFLGMCFGSALVGYITGKTKSHIQVVFISNIIMILSFLLVFSGKCNLYILYFLMFAIGLLSAYQIPILGKVRDYTDSRLADIASAACNMIVMIFGTVFHTLIGIFTEQFGGISKGLIVIPAALILALILLSILMINKFFIRNITVPSNVTS</sequence>
<dbReference type="PANTHER" id="PTHR43124">
    <property type="entry name" value="PURINE EFFLUX PUMP PBUE"/>
    <property type="match status" value="1"/>
</dbReference>
<feature type="transmembrane region" description="Helical" evidence="6">
    <location>
        <begin position="61"/>
        <end position="80"/>
    </location>
</feature>
<evidence type="ECO:0000256" key="1">
    <source>
        <dbReference type="ARBA" id="ARBA00004429"/>
    </source>
</evidence>
<name>F7XW37_MIDMI</name>
<dbReference type="PROSITE" id="PS50850">
    <property type="entry name" value="MFS"/>
    <property type="match status" value="1"/>
</dbReference>
<evidence type="ECO:0000256" key="5">
    <source>
        <dbReference type="ARBA" id="ARBA00023136"/>
    </source>
</evidence>
<organism evidence="8 9">
    <name type="scientific">Midichloria mitochondrii (strain IricVA)</name>
    <dbReference type="NCBI Taxonomy" id="696127"/>
    <lineage>
        <taxon>Bacteria</taxon>
        <taxon>Pseudomonadati</taxon>
        <taxon>Pseudomonadota</taxon>
        <taxon>Alphaproteobacteria</taxon>
        <taxon>Rickettsiales</taxon>
        <taxon>Candidatus Midichloriaceae</taxon>
        <taxon>Candidatus Midichloria</taxon>
    </lineage>
</organism>
<comment type="subcellular location">
    <subcellularLocation>
        <location evidence="1">Cell inner membrane</location>
        <topology evidence="1">Multi-pass membrane protein</topology>
    </subcellularLocation>
</comment>
<feature type="domain" description="Major facilitator superfamily (MFS) profile" evidence="7">
    <location>
        <begin position="1"/>
        <end position="381"/>
    </location>
</feature>
<keyword evidence="3 6" id="KW-0812">Transmembrane</keyword>
<keyword evidence="2" id="KW-1003">Cell membrane</keyword>
<dbReference type="SUPFAM" id="SSF103473">
    <property type="entry name" value="MFS general substrate transporter"/>
    <property type="match status" value="1"/>
</dbReference>
<evidence type="ECO:0000256" key="6">
    <source>
        <dbReference type="SAM" id="Phobius"/>
    </source>
</evidence>
<feature type="transmembrane region" description="Helical" evidence="6">
    <location>
        <begin position="265"/>
        <end position="284"/>
    </location>
</feature>
<evidence type="ECO:0000259" key="7">
    <source>
        <dbReference type="PROSITE" id="PS50850"/>
    </source>
</evidence>
<dbReference type="KEGG" id="mmn:midi_00586"/>
<dbReference type="InterPro" id="IPR036259">
    <property type="entry name" value="MFS_trans_sf"/>
</dbReference>
<feature type="transmembrane region" description="Helical" evidence="6">
    <location>
        <begin position="116"/>
        <end position="133"/>
    </location>
</feature>
<dbReference type="GO" id="GO:0005886">
    <property type="term" value="C:plasma membrane"/>
    <property type="evidence" value="ECO:0007669"/>
    <property type="project" value="UniProtKB-SubCell"/>
</dbReference>
<feature type="transmembrane region" description="Helical" evidence="6">
    <location>
        <begin position="290"/>
        <end position="309"/>
    </location>
</feature>
<dbReference type="OrthoDB" id="272777at2"/>
<dbReference type="Proteomes" id="UP000006639">
    <property type="component" value="Chromosome"/>
</dbReference>
<dbReference type="InterPro" id="IPR011701">
    <property type="entry name" value="MFS"/>
</dbReference>
<dbReference type="Pfam" id="PF07690">
    <property type="entry name" value="MFS_1"/>
    <property type="match status" value="1"/>
</dbReference>
<feature type="transmembrane region" description="Helical" evidence="6">
    <location>
        <begin position="359"/>
        <end position="377"/>
    </location>
</feature>
<accession>F7XW37</accession>
<keyword evidence="9" id="KW-1185">Reference proteome</keyword>
<gene>
    <name evidence="8" type="ordered locus">midi_00586</name>
</gene>
<evidence type="ECO:0000256" key="4">
    <source>
        <dbReference type="ARBA" id="ARBA00022989"/>
    </source>
</evidence>
<keyword evidence="4 6" id="KW-1133">Transmembrane helix</keyword>
<dbReference type="InterPro" id="IPR050189">
    <property type="entry name" value="MFS_Efflux_Transporters"/>
</dbReference>
<reference evidence="8 9" key="1">
    <citation type="journal article" date="2011" name="Mol. Biol. Evol.">
        <title>Phylogenomic evidence for the presence of a flagellum and cbb3 oxidase in the free-living mitochondrial ancestor.</title>
        <authorList>
            <person name="Sassera D."/>
            <person name="Lo N."/>
            <person name="Epis S."/>
            <person name="D'Auria G."/>
            <person name="Montagna M."/>
            <person name="Comandatore F."/>
            <person name="Horner D."/>
            <person name="Pereto J."/>
            <person name="Luciano A.M."/>
            <person name="Franciosi F."/>
            <person name="Ferri E."/>
            <person name="Crotti E."/>
            <person name="Bazzocchi C."/>
            <person name="Daffonchio D."/>
            <person name="Sacchi L."/>
            <person name="Moya A."/>
            <person name="Latorre A."/>
            <person name="Bandi C."/>
        </authorList>
    </citation>
    <scope>NUCLEOTIDE SEQUENCE [LARGE SCALE GENOMIC DNA]</scope>
    <source>
        <strain evidence="8 9">IricVA</strain>
    </source>
</reference>
<dbReference type="PANTHER" id="PTHR43124:SF3">
    <property type="entry name" value="CHLORAMPHENICOL EFFLUX PUMP RV0191"/>
    <property type="match status" value="1"/>
</dbReference>